<feature type="compositionally biased region" description="Basic and acidic residues" evidence="1">
    <location>
        <begin position="203"/>
        <end position="216"/>
    </location>
</feature>
<organism evidence="3 4">
    <name type="scientific">Solea senegalensis</name>
    <name type="common">Senegalese sole</name>
    <dbReference type="NCBI Taxonomy" id="28829"/>
    <lineage>
        <taxon>Eukaryota</taxon>
        <taxon>Metazoa</taxon>
        <taxon>Chordata</taxon>
        <taxon>Craniata</taxon>
        <taxon>Vertebrata</taxon>
        <taxon>Euteleostomi</taxon>
        <taxon>Actinopterygii</taxon>
        <taxon>Neopterygii</taxon>
        <taxon>Teleostei</taxon>
        <taxon>Neoteleostei</taxon>
        <taxon>Acanthomorphata</taxon>
        <taxon>Carangaria</taxon>
        <taxon>Pleuronectiformes</taxon>
        <taxon>Pleuronectoidei</taxon>
        <taxon>Soleidae</taxon>
        <taxon>Solea</taxon>
    </lineage>
</organism>
<sequence length="720" mass="82309">MSDEEGQTCYTIEVVLGDDTESNVSVSDSSSEDEDLLYPDDTEDTRDLDYVPPPSSSDDEDEDCESPLTSFPRPPPTRRKTKARRHRCSPPVDLQTSQSTQTEPSASSATSQWKKARCSTLVDVQPSQSPQPGPSAPTPTSQQEKARCSTPEDVHPSLSPQSGSSTATPTSQRKRARSPGSSTPSRKSSRKRRLTFAENGDGDGDKWQDREEEDIKPTPLRFMPAQKPGPTFDTSTAWSPLSLFQLFFSASVVKTIIENTNANAAKRKEAGLKFKWEELTVKDFYTFLAIIVYTGLVSVHHRADYWRQQWPYNFSFPKEKMSRDRFEAILWSLHLSDPKEDVENEKKRNTANYDRLFKIKPLYNEMVSACKANFQPYQNLSIDERMVASKARISMKQYVKNKPTKWGYKLFVLADSSIGYTWNFNVYTDKTESPMVHSLSYTAVMNLMVFPLLGSGYTLYTDHSYTSPTLFTDLSKKNIGCCGTIKKHHNGFPQTETNDLPKKAERGDIRWMRNGKLLFVKWMDTREVSMCSTVHRSYSGQTVKRRVKEAGVWKFKSIPVPDCVLDYNKHMGGVDLSDALIGFYSVRRKTMKWYKSFFFHFMDIAVVNSFLLHTELFKFRKDSTLKKPLSQKIFREHLVKNMMEFAGASVETPPRPRTTCMPLFYDNGEGRARKHCKKCQNDGISRVKTAVYCRKCNVPLCLSSKKNCFQLWHDGKKDRL</sequence>
<comment type="caution">
    <text evidence="3">The sequence shown here is derived from an EMBL/GenBank/DDBJ whole genome shotgun (WGS) entry which is preliminary data.</text>
</comment>
<dbReference type="InterPro" id="IPR029526">
    <property type="entry name" value="PGBD"/>
</dbReference>
<proteinExistence type="predicted"/>
<reference evidence="3 4" key="1">
    <citation type="journal article" date="2021" name="Sci. Rep.">
        <title>Chromosome anchoring in Senegalese sole (Solea senegalensis) reveals sex-associated markers and genome rearrangements in flatfish.</title>
        <authorList>
            <person name="Guerrero-Cozar I."/>
            <person name="Gomez-Garrido J."/>
            <person name="Berbel C."/>
            <person name="Martinez-Blanch J.F."/>
            <person name="Alioto T."/>
            <person name="Claros M.G."/>
            <person name="Gagnaire P.A."/>
            <person name="Manchado M."/>
        </authorList>
    </citation>
    <scope>NUCLEOTIDE SEQUENCE [LARGE SCALE GENOMIC DNA]</scope>
    <source>
        <strain evidence="3">Sse05_10M</strain>
    </source>
</reference>
<feature type="domain" description="PiggyBac transposable element-derived protein" evidence="2">
    <location>
        <begin position="239"/>
        <end position="610"/>
    </location>
</feature>
<feature type="compositionally biased region" description="Polar residues" evidence="1">
    <location>
        <begin position="158"/>
        <end position="171"/>
    </location>
</feature>
<evidence type="ECO:0000313" key="4">
    <source>
        <dbReference type="Proteomes" id="UP000693946"/>
    </source>
</evidence>
<keyword evidence="4" id="KW-1185">Reference proteome</keyword>
<accession>A0AAV6T2G0</accession>
<dbReference type="PANTHER" id="PTHR46599">
    <property type="entry name" value="PIGGYBAC TRANSPOSABLE ELEMENT-DERIVED PROTEIN 4"/>
    <property type="match status" value="1"/>
</dbReference>
<feature type="compositionally biased region" description="Polar residues" evidence="1">
    <location>
        <begin position="94"/>
        <end position="113"/>
    </location>
</feature>
<evidence type="ECO:0000259" key="2">
    <source>
        <dbReference type="Pfam" id="PF13843"/>
    </source>
</evidence>
<protein>
    <recommendedName>
        <fullName evidence="2">PiggyBac transposable element-derived protein domain-containing protein</fullName>
    </recommendedName>
</protein>
<gene>
    <name evidence="3" type="ORF">JOB18_048850</name>
</gene>
<feature type="region of interest" description="Disordered" evidence="1">
    <location>
        <begin position="1"/>
        <end position="229"/>
    </location>
</feature>
<feature type="compositionally biased region" description="Basic and acidic residues" evidence="1">
    <location>
        <begin position="144"/>
        <end position="155"/>
    </location>
</feature>
<evidence type="ECO:0000256" key="1">
    <source>
        <dbReference type="SAM" id="MobiDB-lite"/>
    </source>
</evidence>
<dbReference type="PANTHER" id="PTHR46599:SF3">
    <property type="entry name" value="PIGGYBAC TRANSPOSABLE ELEMENT-DERIVED PROTEIN 4"/>
    <property type="match status" value="1"/>
</dbReference>
<dbReference type="Pfam" id="PF13843">
    <property type="entry name" value="DDE_Tnp_1_7"/>
    <property type="match status" value="1"/>
</dbReference>
<feature type="compositionally biased region" description="Basic residues" evidence="1">
    <location>
        <begin position="76"/>
        <end position="88"/>
    </location>
</feature>
<feature type="compositionally biased region" description="Acidic residues" evidence="1">
    <location>
        <begin position="30"/>
        <end position="46"/>
    </location>
</feature>
<evidence type="ECO:0000313" key="3">
    <source>
        <dbReference type="EMBL" id="KAG7523505.1"/>
    </source>
</evidence>
<dbReference type="Proteomes" id="UP000693946">
    <property type="component" value="Linkage Group LG10"/>
</dbReference>
<name>A0AAV6T2G0_SOLSE</name>
<dbReference type="EMBL" id="JAGKHQ010000002">
    <property type="protein sequence ID" value="KAG7523505.1"/>
    <property type="molecule type" value="Genomic_DNA"/>
</dbReference>
<dbReference type="AlphaFoldDB" id="A0AAV6T2G0"/>